<feature type="transmembrane region" description="Helical" evidence="1">
    <location>
        <begin position="20"/>
        <end position="42"/>
    </location>
</feature>
<gene>
    <name evidence="2" type="ORF">M2272_003054</name>
</gene>
<dbReference type="RefSeq" id="WP_280833027.1">
    <property type="nucleotide sequence ID" value="NZ_JARXVE010000004.1"/>
</dbReference>
<protein>
    <recommendedName>
        <fullName evidence="4">DUF4190 domain-containing protein</fullName>
    </recommendedName>
</protein>
<proteinExistence type="predicted"/>
<evidence type="ECO:0000256" key="1">
    <source>
        <dbReference type="SAM" id="Phobius"/>
    </source>
</evidence>
<dbReference type="EMBL" id="JARXVE010000004">
    <property type="protein sequence ID" value="MDH6196411.1"/>
    <property type="molecule type" value="Genomic_DNA"/>
</dbReference>
<evidence type="ECO:0000313" key="2">
    <source>
        <dbReference type="EMBL" id="MDH6196411.1"/>
    </source>
</evidence>
<feature type="transmembrane region" description="Helical" evidence="1">
    <location>
        <begin position="62"/>
        <end position="87"/>
    </location>
</feature>
<accession>A0ABT6L1E7</accession>
<evidence type="ECO:0000313" key="3">
    <source>
        <dbReference type="Proteomes" id="UP001160130"/>
    </source>
</evidence>
<name>A0ABT6L1E7_9MYCO</name>
<keyword evidence="1" id="KW-0472">Membrane</keyword>
<keyword evidence="1" id="KW-0812">Transmembrane</keyword>
<evidence type="ECO:0008006" key="4">
    <source>
        <dbReference type="Google" id="ProtNLM"/>
    </source>
</evidence>
<reference evidence="2 3" key="1">
    <citation type="submission" date="2023-04" db="EMBL/GenBank/DDBJ databases">
        <title>Forest soil microbial communities from Buena Vista Peninsula, Colon Province, Panama.</title>
        <authorList>
            <person name="Bouskill N."/>
        </authorList>
    </citation>
    <scope>NUCLEOTIDE SEQUENCE [LARGE SCALE GENOMIC DNA]</scope>
    <source>
        <strain evidence="2 3">AC80</strain>
    </source>
</reference>
<sequence length="92" mass="9573">MESAQSVGESHTESRNPWQLLLGLGLGIATVANPLGAFYWGLSFVPPLLLGFALYVPRRTRTVGIGALAAGVGFSVFVGTAMLLLLVMPAAS</sequence>
<keyword evidence="3" id="KW-1185">Reference proteome</keyword>
<dbReference type="Proteomes" id="UP001160130">
    <property type="component" value="Unassembled WGS sequence"/>
</dbReference>
<organism evidence="2 3">
    <name type="scientific">Mycolicibacterium frederiksbergense</name>
    <dbReference type="NCBI Taxonomy" id="117567"/>
    <lineage>
        <taxon>Bacteria</taxon>
        <taxon>Bacillati</taxon>
        <taxon>Actinomycetota</taxon>
        <taxon>Actinomycetes</taxon>
        <taxon>Mycobacteriales</taxon>
        <taxon>Mycobacteriaceae</taxon>
        <taxon>Mycolicibacterium</taxon>
    </lineage>
</organism>
<keyword evidence="1" id="KW-1133">Transmembrane helix</keyword>
<comment type="caution">
    <text evidence="2">The sequence shown here is derived from an EMBL/GenBank/DDBJ whole genome shotgun (WGS) entry which is preliminary data.</text>
</comment>